<dbReference type="Proteomes" id="UP000254425">
    <property type="component" value="Chromosome"/>
</dbReference>
<organism evidence="3 4">
    <name type="scientific">Streptomyces armeniacus</name>
    <dbReference type="NCBI Taxonomy" id="83291"/>
    <lineage>
        <taxon>Bacteria</taxon>
        <taxon>Bacillati</taxon>
        <taxon>Actinomycetota</taxon>
        <taxon>Actinomycetes</taxon>
        <taxon>Kitasatosporales</taxon>
        <taxon>Streptomycetaceae</taxon>
        <taxon>Streptomyces</taxon>
    </lineage>
</organism>
<feature type="compositionally biased region" description="Polar residues" evidence="1">
    <location>
        <begin position="11"/>
        <end position="23"/>
    </location>
</feature>
<accession>A0A345XXQ2</accession>
<evidence type="ECO:0000313" key="4">
    <source>
        <dbReference type="Proteomes" id="UP000254425"/>
    </source>
</evidence>
<evidence type="ECO:0000313" key="3">
    <source>
        <dbReference type="EMBL" id="AXK36418.1"/>
    </source>
</evidence>
<name>A0A345XXQ2_9ACTN</name>
<dbReference type="AlphaFoldDB" id="A0A345XXQ2"/>
<keyword evidence="2" id="KW-0812">Transmembrane</keyword>
<keyword evidence="2" id="KW-0472">Membrane</keyword>
<dbReference type="EMBL" id="CP031320">
    <property type="protein sequence ID" value="AXK36418.1"/>
    <property type="molecule type" value="Genomic_DNA"/>
</dbReference>
<feature type="transmembrane region" description="Helical" evidence="2">
    <location>
        <begin position="47"/>
        <end position="68"/>
    </location>
</feature>
<dbReference type="RefSeq" id="WP_208883333.1">
    <property type="nucleotide sequence ID" value="NZ_CP031320.1"/>
</dbReference>
<sequence length="69" mass="6914">MAHNPHAPQNPDGSQDPAGSTQMFRAFVDEGGPQRPAAVQGSSGPRIGLIVGVIAVVAVVAAVAWLALG</sequence>
<evidence type="ECO:0000256" key="2">
    <source>
        <dbReference type="SAM" id="Phobius"/>
    </source>
</evidence>
<evidence type="ECO:0000256" key="1">
    <source>
        <dbReference type="SAM" id="MobiDB-lite"/>
    </source>
</evidence>
<proteinExistence type="predicted"/>
<protein>
    <submittedName>
        <fullName evidence="3">Uncharacterized protein</fullName>
    </submittedName>
</protein>
<gene>
    <name evidence="3" type="ORF">DVA86_31375</name>
</gene>
<feature type="region of interest" description="Disordered" evidence="1">
    <location>
        <begin position="1"/>
        <end position="23"/>
    </location>
</feature>
<reference evidence="3 4" key="1">
    <citation type="submission" date="2018-07" db="EMBL/GenBank/DDBJ databases">
        <title>Draft genome of the type strain Streptomyces armeniacus ATCC 15676.</title>
        <authorList>
            <person name="Labana P."/>
            <person name="Gosse J.T."/>
            <person name="Boddy C.N."/>
        </authorList>
    </citation>
    <scope>NUCLEOTIDE SEQUENCE [LARGE SCALE GENOMIC DNA]</scope>
    <source>
        <strain evidence="3 4">ATCC 15676</strain>
    </source>
</reference>
<keyword evidence="4" id="KW-1185">Reference proteome</keyword>
<keyword evidence="2" id="KW-1133">Transmembrane helix</keyword>
<dbReference type="KEGG" id="sarm:DVA86_31375"/>